<evidence type="ECO:0000256" key="3">
    <source>
        <dbReference type="ARBA" id="ARBA00022692"/>
    </source>
</evidence>
<dbReference type="RefSeq" id="WP_099391747.1">
    <property type="nucleotide sequence ID" value="NZ_PDYF01000011.1"/>
</dbReference>
<dbReference type="InterPro" id="IPR052159">
    <property type="entry name" value="Competence_DNA_uptake"/>
</dbReference>
<keyword evidence="4 6" id="KW-1133">Transmembrane helix</keyword>
<evidence type="ECO:0000256" key="4">
    <source>
        <dbReference type="ARBA" id="ARBA00022989"/>
    </source>
</evidence>
<evidence type="ECO:0000256" key="6">
    <source>
        <dbReference type="SAM" id="Phobius"/>
    </source>
</evidence>
<feature type="transmembrane region" description="Helical" evidence="6">
    <location>
        <begin position="354"/>
        <end position="377"/>
    </location>
</feature>
<feature type="transmembrane region" description="Helical" evidence="6">
    <location>
        <begin position="450"/>
        <end position="469"/>
    </location>
</feature>
<feature type="transmembrane region" description="Helical" evidence="6">
    <location>
        <begin position="299"/>
        <end position="319"/>
    </location>
</feature>
<dbReference type="PANTHER" id="PTHR30619">
    <property type="entry name" value="DNA INTERNALIZATION/COMPETENCE PROTEIN COMEC/REC2"/>
    <property type="match status" value="1"/>
</dbReference>
<accession>A0A2G3DUY7</accession>
<dbReference type="Proteomes" id="UP000225889">
    <property type="component" value="Unassembled WGS sequence"/>
</dbReference>
<comment type="caution">
    <text evidence="8">The sequence shown here is derived from an EMBL/GenBank/DDBJ whole genome shotgun (WGS) entry which is preliminary data.</text>
</comment>
<dbReference type="InterPro" id="IPR035681">
    <property type="entry name" value="ComA-like_MBL"/>
</dbReference>
<feature type="transmembrane region" description="Helical" evidence="6">
    <location>
        <begin position="389"/>
        <end position="414"/>
    </location>
</feature>
<keyword evidence="5 6" id="KW-0472">Membrane</keyword>
<dbReference type="EMBL" id="PDYF01000011">
    <property type="protein sequence ID" value="PHU34838.1"/>
    <property type="molecule type" value="Genomic_DNA"/>
</dbReference>
<gene>
    <name evidence="8" type="ORF">CSX01_05735</name>
</gene>
<reference evidence="8 9" key="1">
    <citation type="submission" date="2017-10" db="EMBL/GenBank/DDBJ databases">
        <title>Resolving the taxonomy of Roseburia spp., Eubacterium rectale and Agathobacter spp. through phylogenomic analysis.</title>
        <authorList>
            <person name="Sheridan P.O."/>
            <person name="Walker A.W."/>
            <person name="Duncan S.H."/>
            <person name="Scott K.P."/>
            <person name="Toole P.W.O."/>
            <person name="Luis P."/>
            <person name="Flint H.J."/>
        </authorList>
    </citation>
    <scope>NUCLEOTIDE SEQUENCE [LARGE SCALE GENOMIC DNA]</scope>
    <source>
        <strain evidence="8 9">JK626</strain>
    </source>
</reference>
<evidence type="ECO:0000256" key="1">
    <source>
        <dbReference type="ARBA" id="ARBA00004651"/>
    </source>
</evidence>
<comment type="subcellular location">
    <subcellularLocation>
        <location evidence="1">Cell membrane</location>
        <topology evidence="1">Multi-pass membrane protein</topology>
    </subcellularLocation>
</comment>
<dbReference type="PANTHER" id="PTHR30619:SF1">
    <property type="entry name" value="RECOMBINATION PROTEIN 2"/>
    <property type="match status" value="1"/>
</dbReference>
<dbReference type="InterPro" id="IPR004797">
    <property type="entry name" value="Competence_ComEC/Rec2"/>
</dbReference>
<keyword evidence="2" id="KW-1003">Cell membrane</keyword>
<dbReference type="CDD" id="cd07731">
    <property type="entry name" value="ComA-like_MBL-fold"/>
    <property type="match status" value="1"/>
</dbReference>
<feature type="transmembrane region" description="Helical" evidence="6">
    <location>
        <begin position="7"/>
        <end position="26"/>
    </location>
</feature>
<keyword evidence="3 6" id="KW-0812">Transmembrane</keyword>
<dbReference type="NCBIfam" id="TIGR00361">
    <property type="entry name" value="ComEC_Rec2"/>
    <property type="match status" value="1"/>
</dbReference>
<dbReference type="SUPFAM" id="SSF56281">
    <property type="entry name" value="Metallo-hydrolase/oxidoreductase"/>
    <property type="match status" value="1"/>
</dbReference>
<feature type="transmembrane region" description="Helical" evidence="6">
    <location>
        <begin position="275"/>
        <end position="293"/>
    </location>
</feature>
<evidence type="ECO:0000259" key="7">
    <source>
        <dbReference type="Pfam" id="PF03772"/>
    </source>
</evidence>
<dbReference type="InterPro" id="IPR004477">
    <property type="entry name" value="ComEC_N"/>
</dbReference>
<feature type="transmembrane region" description="Helical" evidence="6">
    <location>
        <begin position="476"/>
        <end position="494"/>
    </location>
</feature>
<reference evidence="8 9" key="2">
    <citation type="submission" date="2017-10" db="EMBL/GenBank/DDBJ databases">
        <authorList>
            <person name="Banno H."/>
            <person name="Chua N.-H."/>
        </authorList>
    </citation>
    <scope>NUCLEOTIDE SEQUENCE [LARGE SCALE GENOMIC DNA]</scope>
    <source>
        <strain evidence="8 9">JK626</strain>
    </source>
</reference>
<dbReference type="InterPro" id="IPR036866">
    <property type="entry name" value="RibonucZ/Hydroxyglut_hydro"/>
</dbReference>
<dbReference type="Pfam" id="PF03772">
    <property type="entry name" value="Competence"/>
    <property type="match status" value="1"/>
</dbReference>
<feature type="domain" description="ComEC/Rec2-related protein" evidence="7">
    <location>
        <begin position="179"/>
        <end position="470"/>
    </location>
</feature>
<dbReference type="AlphaFoldDB" id="A0A2G3DUY7"/>
<dbReference type="Gene3D" id="3.60.15.10">
    <property type="entry name" value="Ribonuclease Z/Hydroxyacylglutathione hydrolase-like"/>
    <property type="match status" value="1"/>
</dbReference>
<evidence type="ECO:0000313" key="9">
    <source>
        <dbReference type="Proteomes" id="UP000225889"/>
    </source>
</evidence>
<sequence>MLQGRSLCKISLLIVIMIALSAYGPYDFLGLYGASGAVDMFLTDGDSVCSTGQIYRKEIKNNQTQYFIKDAQVITDRGTLSDISYTFNFDSDSFPIKSKIKLSGTVSKFMEPRNQGEFNIKDYYNSNGVYFQINEVEVIDVNEPDYFDYDCFYRLNKSVVSLYSRVLAPSEAGILSSIVAGNKSELDENTRSLFQGVGLAHILAVSGLHVSIVCMLLYKLLRRFGVSFLLSSIFAGAVAFSYGIFTGGSLSSVRAIGMFLFNLLAQVLGESYDMLTAAGAMAIILLVTNPLYIKNGSFLLSFGAILGIWYIAIPLNKSFMMFRKEQKNRWNLRWHCHGRMGDILLKSINKLIDYIAGTLIFSFGINVGILPLLVMLYHEVPTYSLILNILILPVMPSLLLLGIAGGIMGILVGVGVTEIILKPCHFLIMYMEAISEFFLGLPHSKLIVDAHGFMFIVVYYILAILLVRYKNRIIRYIGLTGIYLMWFIPFNGGFEIDFLDVGQGDGIYVNSGDGIHYFIDGGSTSKSKVGEYTILPFLKYKGVSSIDYWFLSHMDEDHVSGVFELLEQDYKIENIVLSADIPKDDTLVELIGLAEEKGTEILYMNSGDVLGSKHLRFTCVYPNDSAAVHVSSDGEIDLNALSLCLLMEYDRDGDGVCDYSGFFGGDISSEQETIIADLGLVKDIDLLKASHHGSRFSSDSTFLEYLSPETAVISCSKRNRYGHPSIEAIERIEDAGAEIFYTMNSGQISISDEGIWSFIP</sequence>
<organism evidence="8 9">
    <name type="scientific">Pseudobutyrivibrio ruminis</name>
    <dbReference type="NCBI Taxonomy" id="46206"/>
    <lineage>
        <taxon>Bacteria</taxon>
        <taxon>Bacillati</taxon>
        <taxon>Bacillota</taxon>
        <taxon>Clostridia</taxon>
        <taxon>Lachnospirales</taxon>
        <taxon>Lachnospiraceae</taxon>
        <taxon>Pseudobutyrivibrio</taxon>
    </lineage>
</organism>
<protein>
    <submittedName>
        <fullName evidence="8">DNA internalization-related competence protein ComEC/Rec2</fullName>
    </submittedName>
</protein>
<dbReference type="NCBIfam" id="TIGR00360">
    <property type="entry name" value="ComEC_N-term"/>
    <property type="match status" value="1"/>
</dbReference>
<dbReference type="GO" id="GO:0005886">
    <property type="term" value="C:plasma membrane"/>
    <property type="evidence" value="ECO:0007669"/>
    <property type="project" value="UniProtKB-SubCell"/>
</dbReference>
<evidence type="ECO:0000256" key="2">
    <source>
        <dbReference type="ARBA" id="ARBA00022475"/>
    </source>
</evidence>
<proteinExistence type="predicted"/>
<evidence type="ECO:0000256" key="5">
    <source>
        <dbReference type="ARBA" id="ARBA00023136"/>
    </source>
</evidence>
<feature type="transmembrane region" description="Helical" evidence="6">
    <location>
        <begin position="225"/>
        <end position="245"/>
    </location>
</feature>
<evidence type="ECO:0000313" key="8">
    <source>
        <dbReference type="EMBL" id="PHU34838.1"/>
    </source>
</evidence>
<name>A0A2G3DUY7_9FIRM</name>
<dbReference type="GO" id="GO:0030420">
    <property type="term" value="P:establishment of competence for transformation"/>
    <property type="evidence" value="ECO:0007669"/>
    <property type="project" value="InterPro"/>
</dbReference>
<feature type="transmembrane region" description="Helical" evidence="6">
    <location>
        <begin position="193"/>
        <end position="218"/>
    </location>
</feature>